<dbReference type="RefSeq" id="XP_028137587.1">
    <property type="nucleotide sequence ID" value="XM_028281786.1"/>
</dbReference>
<dbReference type="OrthoDB" id="8048189at2759"/>
<evidence type="ECO:0000256" key="1">
    <source>
        <dbReference type="SAM" id="Phobius"/>
    </source>
</evidence>
<evidence type="ECO:0000313" key="3">
    <source>
        <dbReference type="Proteomes" id="UP001652700"/>
    </source>
</evidence>
<dbReference type="GeneID" id="114332078"/>
<evidence type="ECO:0000313" key="4">
    <source>
        <dbReference type="RefSeq" id="XP_028137587.1"/>
    </source>
</evidence>
<protein>
    <submittedName>
        <fullName evidence="4">Uncharacterized protein LOC114332078 isoform X1</fullName>
    </submittedName>
</protein>
<accession>A0A6P7FS21</accession>
<organism evidence="4">
    <name type="scientific">Diabrotica virgifera virgifera</name>
    <name type="common">western corn rootworm</name>
    <dbReference type="NCBI Taxonomy" id="50390"/>
    <lineage>
        <taxon>Eukaryota</taxon>
        <taxon>Metazoa</taxon>
        <taxon>Ecdysozoa</taxon>
        <taxon>Arthropoda</taxon>
        <taxon>Hexapoda</taxon>
        <taxon>Insecta</taxon>
        <taxon>Pterygota</taxon>
        <taxon>Neoptera</taxon>
        <taxon>Endopterygota</taxon>
        <taxon>Coleoptera</taxon>
        <taxon>Polyphaga</taxon>
        <taxon>Cucujiformia</taxon>
        <taxon>Chrysomeloidea</taxon>
        <taxon>Chrysomelidae</taxon>
        <taxon>Galerucinae</taxon>
        <taxon>Diabroticina</taxon>
        <taxon>Diabroticites</taxon>
        <taxon>Diabrotica</taxon>
    </lineage>
</organism>
<proteinExistence type="predicted"/>
<keyword evidence="3" id="KW-1185">Reference proteome</keyword>
<keyword evidence="1" id="KW-1133">Transmembrane helix</keyword>
<dbReference type="EnsemblMetazoa" id="XM_028281786.2">
    <property type="protein sequence ID" value="XP_028137587.1"/>
    <property type="gene ID" value="LOC114332078"/>
</dbReference>
<keyword evidence="1" id="KW-0812">Transmembrane</keyword>
<gene>
    <name evidence="4" type="primary">LOC114332078</name>
</gene>
<keyword evidence="1" id="KW-0472">Membrane</keyword>
<name>A0A6P7FS21_DIAVI</name>
<feature type="transmembrane region" description="Helical" evidence="1">
    <location>
        <begin position="78"/>
        <end position="100"/>
    </location>
</feature>
<dbReference type="Proteomes" id="UP001652700">
    <property type="component" value="Unplaced"/>
</dbReference>
<evidence type="ECO:0000313" key="2">
    <source>
        <dbReference type="EnsemblMetazoa" id="XP_028137587.1"/>
    </source>
</evidence>
<reference evidence="2" key="2">
    <citation type="submission" date="2025-05" db="UniProtKB">
        <authorList>
            <consortium name="EnsemblMetazoa"/>
        </authorList>
    </citation>
    <scope>IDENTIFICATION</scope>
</reference>
<dbReference type="KEGG" id="dvv:114332078"/>
<sequence>MAENGGDVGGIPNVFGKDGKIPTTDELLKMLEGMSELSEENKRELRESILSGGLAREAQNMADSVKENVASGGILGEFTILFIFLSIVFLILVFFGYKLYSSLMEKERRKEEKKRQRQQKKKK</sequence>
<reference evidence="4" key="1">
    <citation type="submission" date="2025-04" db="UniProtKB">
        <authorList>
            <consortium name="RefSeq"/>
        </authorList>
    </citation>
    <scope>IDENTIFICATION</scope>
    <source>
        <tissue evidence="4">Whole insect</tissue>
    </source>
</reference>
<dbReference type="AlphaFoldDB" id="A0A6P7FS21"/>
<dbReference type="InParanoid" id="A0A6P7FS21"/>